<dbReference type="AlphaFoldDB" id="A0AAD5TTQ7"/>
<gene>
    <name evidence="1" type="ORF">HK099_002060</name>
</gene>
<organism evidence="1 2">
    <name type="scientific">Clydaea vesicula</name>
    <dbReference type="NCBI Taxonomy" id="447962"/>
    <lineage>
        <taxon>Eukaryota</taxon>
        <taxon>Fungi</taxon>
        <taxon>Fungi incertae sedis</taxon>
        <taxon>Chytridiomycota</taxon>
        <taxon>Chytridiomycota incertae sedis</taxon>
        <taxon>Chytridiomycetes</taxon>
        <taxon>Lobulomycetales</taxon>
        <taxon>Lobulomycetaceae</taxon>
        <taxon>Clydaea</taxon>
    </lineage>
</organism>
<accession>A0AAD5TTQ7</accession>
<protein>
    <submittedName>
        <fullName evidence="1">Uncharacterized protein</fullName>
    </submittedName>
</protein>
<evidence type="ECO:0000313" key="2">
    <source>
        <dbReference type="Proteomes" id="UP001211065"/>
    </source>
</evidence>
<sequence length="103" mass="11513">MLQFDINLIDPNLILALLVVLVLVEVCNRTLILSRGAVAVRETSPEIPPAKKYFSLDIVSSDNKKIPCESPLNKLSKSKAKSSAKIDLKIDFTLFSLSDFFRF</sequence>
<comment type="caution">
    <text evidence="1">The sequence shown here is derived from an EMBL/GenBank/DDBJ whole genome shotgun (WGS) entry which is preliminary data.</text>
</comment>
<dbReference type="EMBL" id="JADGJW010001651">
    <property type="protein sequence ID" value="KAJ3201918.1"/>
    <property type="molecule type" value="Genomic_DNA"/>
</dbReference>
<dbReference type="Proteomes" id="UP001211065">
    <property type="component" value="Unassembled WGS sequence"/>
</dbReference>
<keyword evidence="2" id="KW-1185">Reference proteome</keyword>
<proteinExistence type="predicted"/>
<reference evidence="1" key="1">
    <citation type="submission" date="2020-05" db="EMBL/GenBank/DDBJ databases">
        <title>Phylogenomic resolution of chytrid fungi.</title>
        <authorList>
            <person name="Stajich J.E."/>
            <person name="Amses K."/>
            <person name="Simmons R."/>
            <person name="Seto K."/>
            <person name="Myers J."/>
            <person name="Bonds A."/>
            <person name="Quandt C.A."/>
            <person name="Barry K."/>
            <person name="Liu P."/>
            <person name="Grigoriev I."/>
            <person name="Longcore J.E."/>
            <person name="James T.Y."/>
        </authorList>
    </citation>
    <scope>NUCLEOTIDE SEQUENCE</scope>
    <source>
        <strain evidence="1">JEL0476</strain>
    </source>
</reference>
<name>A0AAD5TTQ7_9FUNG</name>
<evidence type="ECO:0000313" key="1">
    <source>
        <dbReference type="EMBL" id="KAJ3201918.1"/>
    </source>
</evidence>
<feature type="non-terminal residue" evidence="1">
    <location>
        <position position="103"/>
    </location>
</feature>